<name>A0A8B2NPD4_9HYPH</name>
<dbReference type="AlphaFoldDB" id="A0A8B2NPD4"/>
<evidence type="ECO:0000313" key="2">
    <source>
        <dbReference type="Proteomes" id="UP000249590"/>
    </source>
</evidence>
<gene>
    <name evidence="1" type="ORF">DLJ53_24390</name>
</gene>
<accession>A0A8B2NPD4</accession>
<evidence type="ECO:0000313" key="1">
    <source>
        <dbReference type="EMBL" id="RAH98780.1"/>
    </source>
</evidence>
<dbReference type="OrthoDB" id="8448547at2"/>
<dbReference type="RefSeq" id="WP_111350124.1">
    <property type="nucleotide sequence ID" value="NZ_QHHQ01000006.1"/>
</dbReference>
<keyword evidence="2" id="KW-1185">Reference proteome</keyword>
<proteinExistence type="predicted"/>
<sequence>MPDSPEPFRDSSALAEELSATLEVSATRFSSVIATGMKRAISDGYTLDRVLRQAALSISNSALRAGLRPLSNLVGQGANAVLGSLGGAVGGGIAGVATKVMPFAEGGVIGAPTAFGMSGGRVGLMGEAGREAVLPLARGSDGRLGVALEGTGRGAGTTINVSIATPDPEAFQRSEQQVTAMLARAVARGRRGL</sequence>
<dbReference type="Proteomes" id="UP000249590">
    <property type="component" value="Unassembled WGS sequence"/>
</dbReference>
<reference evidence="1 2" key="1">
    <citation type="submission" date="2018-05" db="EMBL/GenBank/DDBJ databases">
        <title>Acuticoccus sediminis sp. nov., isolated from deep-sea sediment of Indian Ocean.</title>
        <authorList>
            <person name="Liu X."/>
            <person name="Lai Q."/>
            <person name="Du Y."/>
            <person name="Sun F."/>
            <person name="Zhang X."/>
            <person name="Wang S."/>
            <person name="Shao Z."/>
        </authorList>
    </citation>
    <scope>NUCLEOTIDE SEQUENCE [LARGE SCALE GENOMIC DNA]</scope>
    <source>
        <strain evidence="1 2">PTG4-2</strain>
    </source>
</reference>
<organism evidence="1 2">
    <name type="scientific">Acuticoccus sediminis</name>
    <dbReference type="NCBI Taxonomy" id="2184697"/>
    <lineage>
        <taxon>Bacteria</taxon>
        <taxon>Pseudomonadati</taxon>
        <taxon>Pseudomonadota</taxon>
        <taxon>Alphaproteobacteria</taxon>
        <taxon>Hyphomicrobiales</taxon>
        <taxon>Amorphaceae</taxon>
        <taxon>Acuticoccus</taxon>
    </lineage>
</organism>
<comment type="caution">
    <text evidence="1">The sequence shown here is derived from an EMBL/GenBank/DDBJ whole genome shotgun (WGS) entry which is preliminary data.</text>
</comment>
<dbReference type="EMBL" id="QHHQ01000006">
    <property type="protein sequence ID" value="RAH98780.1"/>
    <property type="molecule type" value="Genomic_DNA"/>
</dbReference>
<protein>
    <submittedName>
        <fullName evidence="1">Phage tail protein</fullName>
    </submittedName>
</protein>